<gene>
    <name evidence="1" type="ORF">BKA03_001249</name>
</gene>
<dbReference type="EMBL" id="JACBZO010000001">
    <property type="protein sequence ID" value="NYI41130.1"/>
    <property type="molecule type" value="Genomic_DNA"/>
</dbReference>
<dbReference type="RefSeq" id="WP_152649564.1">
    <property type="nucleotide sequence ID" value="NZ_BBRC01000007.1"/>
</dbReference>
<evidence type="ECO:0008006" key="3">
    <source>
        <dbReference type="Google" id="ProtNLM"/>
    </source>
</evidence>
<name>A0A7Z0CJW4_9MICO</name>
<protein>
    <recommendedName>
        <fullName evidence="3">Transcriptional regulator, AbiEi antitoxin, Type IV TA system</fullName>
    </recommendedName>
</protein>
<accession>A0A7Z0CJW4</accession>
<keyword evidence="2" id="KW-1185">Reference proteome</keyword>
<comment type="caution">
    <text evidence="1">The sequence shown here is derived from an EMBL/GenBank/DDBJ whole genome shotgun (WGS) entry which is preliminary data.</text>
</comment>
<proteinExistence type="predicted"/>
<sequence length="231" mass="24943">MMKKRRSEITIMTKTMTSPSKSNASIKSSTTPAAAIRALPVKSFVRLSDLPGTDTARRKAVSRAVDSGDLLKVRRGLYYRGKATRYGMTHPSTADVVNVVMGRVGVGLAGFSAAREWGVTTQLPVSVHVATLKKVEGFEGVKQTVRSNLARADLNAKEIALLELMREPDVYVEAGWDALVAAVRDAIVTRAVRVDRLRFAGHCEYDLATGSNIDRLLDDVGDLSPTGARAA</sequence>
<dbReference type="OrthoDB" id="5118179at2"/>
<reference evidence="1 2" key="1">
    <citation type="submission" date="2020-07" db="EMBL/GenBank/DDBJ databases">
        <title>Sequencing the genomes of 1000 actinobacteria strains.</title>
        <authorList>
            <person name="Klenk H.-P."/>
        </authorList>
    </citation>
    <scope>NUCLEOTIDE SEQUENCE [LARGE SCALE GENOMIC DNA]</scope>
    <source>
        <strain evidence="1 2">DSM 19970</strain>
    </source>
</reference>
<organism evidence="1 2">
    <name type="scientific">Demequina lutea</name>
    <dbReference type="NCBI Taxonomy" id="431489"/>
    <lineage>
        <taxon>Bacteria</taxon>
        <taxon>Bacillati</taxon>
        <taxon>Actinomycetota</taxon>
        <taxon>Actinomycetes</taxon>
        <taxon>Micrococcales</taxon>
        <taxon>Demequinaceae</taxon>
        <taxon>Demequina</taxon>
    </lineage>
</organism>
<dbReference type="Proteomes" id="UP000547973">
    <property type="component" value="Unassembled WGS sequence"/>
</dbReference>
<dbReference type="AlphaFoldDB" id="A0A7Z0CJW4"/>
<evidence type="ECO:0000313" key="1">
    <source>
        <dbReference type="EMBL" id="NYI41130.1"/>
    </source>
</evidence>
<evidence type="ECO:0000313" key="2">
    <source>
        <dbReference type="Proteomes" id="UP000547973"/>
    </source>
</evidence>